<evidence type="ECO:0000313" key="1">
    <source>
        <dbReference type="EMBL" id="MBW0473381.1"/>
    </source>
</evidence>
<keyword evidence="2" id="KW-1185">Reference proteome</keyword>
<dbReference type="Proteomes" id="UP000765509">
    <property type="component" value="Unassembled WGS sequence"/>
</dbReference>
<comment type="caution">
    <text evidence="1">The sequence shown here is derived from an EMBL/GenBank/DDBJ whole genome shotgun (WGS) entry which is preliminary data.</text>
</comment>
<evidence type="ECO:0000313" key="2">
    <source>
        <dbReference type="Proteomes" id="UP000765509"/>
    </source>
</evidence>
<reference evidence="1" key="1">
    <citation type="submission" date="2021-03" db="EMBL/GenBank/DDBJ databases">
        <title>Draft genome sequence of rust myrtle Austropuccinia psidii MF-1, a brazilian biotype.</title>
        <authorList>
            <person name="Quecine M.C."/>
            <person name="Pachon D.M.R."/>
            <person name="Bonatelli M.L."/>
            <person name="Correr F.H."/>
            <person name="Franceschini L.M."/>
            <person name="Leite T.F."/>
            <person name="Margarido G.R.A."/>
            <person name="Almeida C.A."/>
            <person name="Ferrarezi J.A."/>
            <person name="Labate C.A."/>
        </authorList>
    </citation>
    <scope>NUCLEOTIDE SEQUENCE</scope>
    <source>
        <strain evidence="1">MF-1</strain>
    </source>
</reference>
<sequence>MREIIPTLLFTFQFNRDLKPEDWKDMDKVLQLHQLFNDTFQWIMDNNGFNLASHWEEPEARLQKICLKEKPSKDLMVITNRWNPTRKFRLLEERETRISVSL</sequence>
<proteinExistence type="predicted"/>
<dbReference type="EMBL" id="AVOT02003395">
    <property type="protein sequence ID" value="MBW0473381.1"/>
    <property type="molecule type" value="Genomic_DNA"/>
</dbReference>
<gene>
    <name evidence="1" type="ORF">O181_013096</name>
</gene>
<organism evidence="1 2">
    <name type="scientific">Austropuccinia psidii MF-1</name>
    <dbReference type="NCBI Taxonomy" id="1389203"/>
    <lineage>
        <taxon>Eukaryota</taxon>
        <taxon>Fungi</taxon>
        <taxon>Dikarya</taxon>
        <taxon>Basidiomycota</taxon>
        <taxon>Pucciniomycotina</taxon>
        <taxon>Pucciniomycetes</taxon>
        <taxon>Pucciniales</taxon>
        <taxon>Sphaerophragmiaceae</taxon>
        <taxon>Austropuccinia</taxon>
    </lineage>
</organism>
<protein>
    <submittedName>
        <fullName evidence="1">Uncharacterized protein</fullName>
    </submittedName>
</protein>
<name>A0A9Q3GMW7_9BASI</name>
<dbReference type="AlphaFoldDB" id="A0A9Q3GMW7"/>
<accession>A0A9Q3GMW7</accession>